<keyword evidence="10" id="KW-0521">NADP</keyword>
<dbReference type="NCBIfam" id="TIGR02053">
    <property type="entry name" value="MerA"/>
    <property type="match status" value="1"/>
</dbReference>
<comment type="catalytic activity">
    <reaction evidence="16">
        <text>Hg + NADP(+) + H(+) = Hg(2+) + NADPH</text>
        <dbReference type="Rhea" id="RHEA:23856"/>
        <dbReference type="ChEBI" id="CHEBI:15378"/>
        <dbReference type="ChEBI" id="CHEBI:16170"/>
        <dbReference type="ChEBI" id="CHEBI:16793"/>
        <dbReference type="ChEBI" id="CHEBI:57783"/>
        <dbReference type="ChEBI" id="CHEBI:58349"/>
        <dbReference type="EC" id="1.16.1.1"/>
    </reaction>
</comment>
<evidence type="ECO:0000256" key="6">
    <source>
        <dbReference type="ARBA" id="ARBA00022466"/>
    </source>
</evidence>
<sequence>MTQVHRSQVVADLAIVGAGSAAFSAAIRASGLGAKVVLIEQGVIGGTCVNVGCVPSKALIVAAETRHRAMTQPFPGISTQAGPVVMDALVAGKRALVDDLRTAKYEDLARAYGFTILNGQARFVAGGALVVSGAPEREVVATNMVIATGATPKIPPIPGLDTVEYLTSATAMDLAAVPERLLVLGGGAIGLEYAQLFAHLGAAVTLIEVRDRIVATEEPEISTALVQVLADQGVEVVTAATIGKVSRFQGSIRVEIKEATMARHFEGDALLVATGREPNTAGLGLTHVGVEVGSDGEVVVDEFLQTSNQRIYAAGDVTGAPQFVYVAGLHGSIVADNALTGAKRRVDYQTLPRVTFTTPSIASVGLTQERATAAGYRCESRTLDLAVVPRAIVNRDEDGIIKIVADGDTGRVLGIHLLADGASEVILAGVYALEANFSVDQLATVWAPYLTMSEALRLGGMSFTQDIDSLSCCASS</sequence>
<keyword evidence="21" id="KW-1185">Reference proteome</keyword>
<evidence type="ECO:0000256" key="12">
    <source>
        <dbReference type="ARBA" id="ARBA00023002"/>
    </source>
</evidence>
<evidence type="ECO:0000256" key="4">
    <source>
        <dbReference type="ARBA" id="ARBA00012661"/>
    </source>
</evidence>
<dbReference type="RefSeq" id="WP_298447531.1">
    <property type="nucleotide sequence ID" value="NZ_JBFSHR010000031.1"/>
</dbReference>
<dbReference type="InterPro" id="IPR021179">
    <property type="entry name" value="Mercury_reductase_MerA"/>
</dbReference>
<evidence type="ECO:0000313" key="21">
    <source>
        <dbReference type="Proteomes" id="UP001560267"/>
    </source>
</evidence>
<evidence type="ECO:0000256" key="7">
    <source>
        <dbReference type="ARBA" id="ARBA00022630"/>
    </source>
</evidence>
<dbReference type="InterPro" id="IPR004099">
    <property type="entry name" value="Pyr_nucl-diS_OxRdtase_dimer"/>
</dbReference>
<keyword evidence="13" id="KW-1015">Disulfide bond</keyword>
<evidence type="ECO:0000256" key="10">
    <source>
        <dbReference type="ARBA" id="ARBA00022857"/>
    </source>
</evidence>
<evidence type="ECO:0000256" key="8">
    <source>
        <dbReference type="ARBA" id="ARBA00022723"/>
    </source>
</evidence>
<evidence type="ECO:0000256" key="17">
    <source>
        <dbReference type="RuleBase" id="RU003691"/>
    </source>
</evidence>
<dbReference type="Pfam" id="PF02852">
    <property type="entry name" value="Pyr_redox_dim"/>
    <property type="match status" value="1"/>
</dbReference>
<dbReference type="SUPFAM" id="SSF55424">
    <property type="entry name" value="FAD/NAD-linked reductases, dimerisation (C-terminal) domain"/>
    <property type="match status" value="1"/>
</dbReference>
<comment type="caution">
    <text evidence="20">The sequence shown here is derived from an EMBL/GenBank/DDBJ whole genome shotgun (WGS) entry which is preliminary data.</text>
</comment>
<dbReference type="Gene3D" id="3.50.50.60">
    <property type="entry name" value="FAD/NAD(P)-binding domain"/>
    <property type="match status" value="2"/>
</dbReference>
<comment type="cofactor">
    <cofactor evidence="1">
        <name>FAD</name>
        <dbReference type="ChEBI" id="CHEBI:57692"/>
    </cofactor>
</comment>
<keyword evidence="11" id="KW-0476">Mercury</keyword>
<dbReference type="InterPro" id="IPR012999">
    <property type="entry name" value="Pyr_OxRdtase_I_AS"/>
</dbReference>
<keyword evidence="6" id="KW-0475">Mercuric resistance</keyword>
<dbReference type="Pfam" id="PF07992">
    <property type="entry name" value="Pyr_redox_2"/>
    <property type="match status" value="1"/>
</dbReference>
<keyword evidence="7 17" id="KW-0285">Flavoprotein</keyword>
<evidence type="ECO:0000256" key="15">
    <source>
        <dbReference type="ARBA" id="ARBA00031725"/>
    </source>
</evidence>
<evidence type="ECO:0000256" key="1">
    <source>
        <dbReference type="ARBA" id="ARBA00001974"/>
    </source>
</evidence>
<gene>
    <name evidence="20" type="primary">merA</name>
    <name evidence="20" type="ORF">AB6A68_09060</name>
</gene>
<comment type="subunit">
    <text evidence="3">Homodimer.</text>
</comment>
<reference evidence="20 21" key="1">
    <citation type="submission" date="2024-07" db="EMBL/GenBank/DDBJ databases">
        <title>Draft Genome Sequence of Ferrimicrobium acidiphilum Strain YE2023, Isolated from a Pulp of Bioleach Reactor.</title>
        <authorList>
            <person name="Elkina Y.A."/>
            <person name="Bulaeva A.G."/>
            <person name="Beletsky A.V."/>
            <person name="Mardanov A.V."/>
        </authorList>
    </citation>
    <scope>NUCLEOTIDE SEQUENCE [LARGE SCALE GENOMIC DNA]</scope>
    <source>
        <strain evidence="20 21">YE2023</strain>
    </source>
</reference>
<keyword evidence="12 17" id="KW-0560">Oxidoreductase</keyword>
<evidence type="ECO:0000256" key="9">
    <source>
        <dbReference type="ARBA" id="ARBA00022827"/>
    </source>
</evidence>
<dbReference type="PROSITE" id="PS00076">
    <property type="entry name" value="PYRIDINE_REDOX_1"/>
    <property type="match status" value="1"/>
</dbReference>
<dbReference type="EMBL" id="JBFSHR010000031">
    <property type="protein sequence ID" value="MEX6429985.1"/>
    <property type="molecule type" value="Genomic_DNA"/>
</dbReference>
<name>A0ABV3Y3J4_9ACTN</name>
<proteinExistence type="inferred from homology"/>
<keyword evidence="8" id="KW-0479">Metal-binding</keyword>
<dbReference type="PANTHER" id="PTHR43014:SF4">
    <property type="entry name" value="PYRIDINE NUCLEOTIDE-DISULFIDE OXIDOREDUCTASE RCLA-RELATED"/>
    <property type="match status" value="1"/>
</dbReference>
<dbReference type="EC" id="1.16.1.1" evidence="4"/>
<dbReference type="GO" id="GO:0016152">
    <property type="term" value="F:mercury (II) reductase (NADP+) activity"/>
    <property type="evidence" value="ECO:0007669"/>
    <property type="project" value="UniProtKB-EC"/>
</dbReference>
<dbReference type="PROSITE" id="PS00837">
    <property type="entry name" value="ALADH_PNT_2"/>
    <property type="match status" value="1"/>
</dbReference>
<dbReference type="InterPro" id="IPR036188">
    <property type="entry name" value="FAD/NAD-bd_sf"/>
</dbReference>
<dbReference type="PIRSF" id="PIRSF000350">
    <property type="entry name" value="Mercury_reductase_MerA"/>
    <property type="match status" value="1"/>
</dbReference>
<evidence type="ECO:0000259" key="18">
    <source>
        <dbReference type="Pfam" id="PF02852"/>
    </source>
</evidence>
<evidence type="ECO:0000256" key="14">
    <source>
        <dbReference type="ARBA" id="ARBA00023284"/>
    </source>
</evidence>
<dbReference type="InterPro" id="IPR008143">
    <property type="entry name" value="Ala_DH/PNT_CS2"/>
</dbReference>
<dbReference type="Gene3D" id="3.30.390.30">
    <property type="match status" value="1"/>
</dbReference>
<dbReference type="Proteomes" id="UP001560267">
    <property type="component" value="Unassembled WGS sequence"/>
</dbReference>
<dbReference type="PRINTS" id="PR00368">
    <property type="entry name" value="FADPNR"/>
</dbReference>
<evidence type="ECO:0000256" key="3">
    <source>
        <dbReference type="ARBA" id="ARBA00011738"/>
    </source>
</evidence>
<comment type="similarity">
    <text evidence="2 17">Belongs to the class-I pyridine nucleotide-disulfide oxidoreductase family.</text>
</comment>
<evidence type="ECO:0000256" key="5">
    <source>
        <dbReference type="ARBA" id="ARBA00014791"/>
    </source>
</evidence>
<evidence type="ECO:0000256" key="13">
    <source>
        <dbReference type="ARBA" id="ARBA00023157"/>
    </source>
</evidence>
<protein>
    <recommendedName>
        <fullName evidence="5">Mercuric reductase</fullName>
        <ecNumber evidence="4">1.16.1.1</ecNumber>
    </recommendedName>
    <alternativeName>
        <fullName evidence="15">Hg(II) reductase</fullName>
    </alternativeName>
</protein>
<organism evidence="20 21">
    <name type="scientific">Ferrimicrobium acidiphilum</name>
    <dbReference type="NCBI Taxonomy" id="121039"/>
    <lineage>
        <taxon>Bacteria</taxon>
        <taxon>Bacillati</taxon>
        <taxon>Actinomycetota</taxon>
        <taxon>Acidimicrobiia</taxon>
        <taxon>Acidimicrobiales</taxon>
        <taxon>Acidimicrobiaceae</taxon>
        <taxon>Ferrimicrobium</taxon>
    </lineage>
</organism>
<accession>A0ABV3Y3J4</accession>
<evidence type="ECO:0000259" key="19">
    <source>
        <dbReference type="Pfam" id="PF07992"/>
    </source>
</evidence>
<dbReference type="InterPro" id="IPR016156">
    <property type="entry name" value="FAD/NAD-linked_Rdtase_dimer_sf"/>
</dbReference>
<dbReference type="PRINTS" id="PR00411">
    <property type="entry name" value="PNDRDTASEI"/>
</dbReference>
<dbReference type="InterPro" id="IPR023753">
    <property type="entry name" value="FAD/NAD-binding_dom"/>
</dbReference>
<evidence type="ECO:0000256" key="16">
    <source>
        <dbReference type="ARBA" id="ARBA00048984"/>
    </source>
</evidence>
<evidence type="ECO:0000256" key="11">
    <source>
        <dbReference type="ARBA" id="ARBA00022914"/>
    </source>
</evidence>
<feature type="domain" description="Pyridine nucleotide-disulphide oxidoreductase dimerisation" evidence="18">
    <location>
        <begin position="352"/>
        <end position="456"/>
    </location>
</feature>
<dbReference type="SUPFAM" id="SSF51905">
    <property type="entry name" value="FAD/NAD(P)-binding domain"/>
    <property type="match status" value="1"/>
</dbReference>
<keyword evidence="14 17" id="KW-0676">Redox-active center</keyword>
<feature type="domain" description="FAD/NAD(P)-binding" evidence="19">
    <location>
        <begin position="12"/>
        <end position="331"/>
    </location>
</feature>
<keyword evidence="9 17" id="KW-0274">FAD</keyword>
<dbReference type="InterPro" id="IPR001100">
    <property type="entry name" value="Pyr_nuc-diS_OxRdtase"/>
</dbReference>
<evidence type="ECO:0000256" key="2">
    <source>
        <dbReference type="ARBA" id="ARBA00007532"/>
    </source>
</evidence>
<dbReference type="PANTHER" id="PTHR43014">
    <property type="entry name" value="MERCURIC REDUCTASE"/>
    <property type="match status" value="1"/>
</dbReference>
<evidence type="ECO:0000313" key="20">
    <source>
        <dbReference type="EMBL" id="MEX6429985.1"/>
    </source>
</evidence>